<name>A0A819B935_9BILA</name>
<gene>
    <name evidence="2" type="ORF">JBS370_LOCUS15141</name>
</gene>
<sequence>MHSTDYGGAYRDSITCICFDICSSRLSLFILCPNGRTYILKLSLIFVWNRSTLPIRDEDFQSKFIITSYDVYQGEIDQTLPINGDSTGNNAFNDEDFDLDDINDDE</sequence>
<accession>A0A819B935</accession>
<feature type="region of interest" description="Disordered" evidence="1">
    <location>
        <begin position="82"/>
        <end position="106"/>
    </location>
</feature>
<protein>
    <submittedName>
        <fullName evidence="2">Uncharacterized protein</fullName>
    </submittedName>
</protein>
<organism evidence="2 3">
    <name type="scientific">Rotaria sordida</name>
    <dbReference type="NCBI Taxonomy" id="392033"/>
    <lineage>
        <taxon>Eukaryota</taxon>
        <taxon>Metazoa</taxon>
        <taxon>Spiralia</taxon>
        <taxon>Gnathifera</taxon>
        <taxon>Rotifera</taxon>
        <taxon>Eurotatoria</taxon>
        <taxon>Bdelloidea</taxon>
        <taxon>Philodinida</taxon>
        <taxon>Philodinidae</taxon>
        <taxon>Rotaria</taxon>
    </lineage>
</organism>
<comment type="caution">
    <text evidence="2">The sequence shown here is derived from an EMBL/GenBank/DDBJ whole genome shotgun (WGS) entry which is preliminary data.</text>
</comment>
<dbReference type="Proteomes" id="UP000663836">
    <property type="component" value="Unassembled WGS sequence"/>
</dbReference>
<feature type="compositionally biased region" description="Acidic residues" evidence="1">
    <location>
        <begin position="93"/>
        <end position="106"/>
    </location>
</feature>
<dbReference type="EMBL" id="CAJOBD010001422">
    <property type="protein sequence ID" value="CAF3798077.1"/>
    <property type="molecule type" value="Genomic_DNA"/>
</dbReference>
<reference evidence="2" key="1">
    <citation type="submission" date="2021-02" db="EMBL/GenBank/DDBJ databases">
        <authorList>
            <person name="Nowell W R."/>
        </authorList>
    </citation>
    <scope>NUCLEOTIDE SEQUENCE</scope>
</reference>
<dbReference type="AlphaFoldDB" id="A0A819B935"/>
<evidence type="ECO:0000313" key="2">
    <source>
        <dbReference type="EMBL" id="CAF3798077.1"/>
    </source>
</evidence>
<evidence type="ECO:0000256" key="1">
    <source>
        <dbReference type="SAM" id="MobiDB-lite"/>
    </source>
</evidence>
<evidence type="ECO:0000313" key="3">
    <source>
        <dbReference type="Proteomes" id="UP000663836"/>
    </source>
</evidence>
<proteinExistence type="predicted"/>